<evidence type="ECO:0000256" key="6">
    <source>
        <dbReference type="ARBA" id="ARBA00022989"/>
    </source>
</evidence>
<keyword evidence="5" id="KW-0653">Protein transport</keyword>
<evidence type="ECO:0000256" key="8">
    <source>
        <dbReference type="ARBA" id="ARBA00023136"/>
    </source>
</evidence>
<keyword evidence="8 9" id="KW-0472">Membrane</keyword>
<evidence type="ECO:0000256" key="7">
    <source>
        <dbReference type="ARBA" id="ARBA00023010"/>
    </source>
</evidence>
<feature type="transmembrane region" description="Helical" evidence="9">
    <location>
        <begin position="110"/>
        <end position="127"/>
    </location>
</feature>
<dbReference type="InterPro" id="IPR048634">
    <property type="entry name" value="SecD_SecF_C"/>
</dbReference>
<dbReference type="PANTHER" id="PTHR30081:SF8">
    <property type="entry name" value="PROTEIN TRANSLOCASE SUBUNIT SECF"/>
    <property type="match status" value="1"/>
</dbReference>
<comment type="subcellular location">
    <subcellularLocation>
        <location evidence="1">Cell membrane</location>
        <topology evidence="1">Multi-pass membrane protein</topology>
    </subcellularLocation>
</comment>
<feature type="non-terminal residue" evidence="11">
    <location>
        <position position="1"/>
    </location>
</feature>
<keyword evidence="4 9" id="KW-0812">Transmembrane</keyword>
<dbReference type="InterPro" id="IPR010994">
    <property type="entry name" value="RuvA_2-like"/>
</dbReference>
<evidence type="ECO:0000313" key="11">
    <source>
        <dbReference type="EMBL" id="GAG51089.1"/>
    </source>
</evidence>
<organism evidence="11">
    <name type="scientific">marine sediment metagenome</name>
    <dbReference type="NCBI Taxonomy" id="412755"/>
    <lineage>
        <taxon>unclassified sequences</taxon>
        <taxon>metagenomes</taxon>
        <taxon>ecological metagenomes</taxon>
    </lineage>
</organism>
<evidence type="ECO:0000259" key="10">
    <source>
        <dbReference type="Pfam" id="PF02355"/>
    </source>
</evidence>
<dbReference type="GO" id="GO:0015031">
    <property type="term" value="P:protein transport"/>
    <property type="evidence" value="ECO:0007669"/>
    <property type="project" value="UniProtKB-KW"/>
</dbReference>
<evidence type="ECO:0000256" key="3">
    <source>
        <dbReference type="ARBA" id="ARBA00022475"/>
    </source>
</evidence>
<feature type="non-terminal residue" evidence="11">
    <location>
        <position position="141"/>
    </location>
</feature>
<dbReference type="Gene3D" id="1.10.150.280">
    <property type="entry name" value="AF1531-like domain"/>
    <property type="match status" value="1"/>
</dbReference>
<gene>
    <name evidence="11" type="ORF">S01H1_84184</name>
</gene>
<keyword evidence="2" id="KW-0813">Transport</keyword>
<sequence>IASEIINYRTTHKKFTALQELRNIPGIEAVGYEELASLFTLDPLEKEKVELNQIEEESLVSLIRQVTHRKIAATIEEGVRNEFEAGENSFLIQSINLIGPQVSKELQKSAILAIGFALIGMLIYIAWRFELKFALGAVIAL</sequence>
<dbReference type="GO" id="GO:0005886">
    <property type="term" value="C:plasma membrane"/>
    <property type="evidence" value="ECO:0007669"/>
    <property type="project" value="UniProtKB-SubCell"/>
</dbReference>
<comment type="caution">
    <text evidence="11">The sequence shown here is derived from an EMBL/GenBank/DDBJ whole genome shotgun (WGS) entry which is preliminary data.</text>
</comment>
<evidence type="ECO:0000256" key="2">
    <source>
        <dbReference type="ARBA" id="ARBA00022448"/>
    </source>
</evidence>
<dbReference type="AlphaFoldDB" id="X0Y570"/>
<evidence type="ECO:0000256" key="9">
    <source>
        <dbReference type="SAM" id="Phobius"/>
    </source>
</evidence>
<keyword evidence="6 9" id="KW-1133">Transmembrane helix</keyword>
<evidence type="ECO:0000256" key="5">
    <source>
        <dbReference type="ARBA" id="ARBA00022927"/>
    </source>
</evidence>
<feature type="domain" description="Protein export membrane protein SecD/SecF C-terminal" evidence="10">
    <location>
        <begin position="83"/>
        <end position="141"/>
    </location>
</feature>
<proteinExistence type="predicted"/>
<keyword evidence="7" id="KW-0811">Translocation</keyword>
<dbReference type="PANTHER" id="PTHR30081">
    <property type="entry name" value="PROTEIN-EXPORT MEMBRANE PROTEIN SEC"/>
    <property type="match status" value="1"/>
</dbReference>
<protein>
    <recommendedName>
        <fullName evidence="10">Protein export membrane protein SecD/SecF C-terminal domain-containing protein</fullName>
    </recommendedName>
</protein>
<reference evidence="11" key="1">
    <citation type="journal article" date="2014" name="Front. Microbiol.">
        <title>High frequency of phylogenetically diverse reductive dehalogenase-homologous genes in deep subseafloor sedimentary metagenomes.</title>
        <authorList>
            <person name="Kawai M."/>
            <person name="Futagami T."/>
            <person name="Toyoda A."/>
            <person name="Takaki Y."/>
            <person name="Nishi S."/>
            <person name="Hori S."/>
            <person name="Arai W."/>
            <person name="Tsubouchi T."/>
            <person name="Morono Y."/>
            <person name="Uchiyama I."/>
            <person name="Ito T."/>
            <person name="Fujiyama A."/>
            <person name="Inagaki F."/>
            <person name="Takami H."/>
        </authorList>
    </citation>
    <scope>NUCLEOTIDE SEQUENCE</scope>
    <source>
        <strain evidence="11">Expedition CK06-06</strain>
    </source>
</reference>
<evidence type="ECO:0000256" key="1">
    <source>
        <dbReference type="ARBA" id="ARBA00004651"/>
    </source>
</evidence>
<dbReference type="InterPro" id="IPR022813">
    <property type="entry name" value="SecD/SecF_arch_bac"/>
</dbReference>
<keyword evidence="3" id="KW-1003">Cell membrane</keyword>
<evidence type="ECO:0000256" key="4">
    <source>
        <dbReference type="ARBA" id="ARBA00022692"/>
    </source>
</evidence>
<dbReference type="Pfam" id="PF02355">
    <property type="entry name" value="SecD_SecF_C"/>
    <property type="match status" value="1"/>
</dbReference>
<accession>X0Y570</accession>
<name>X0Y570_9ZZZZ</name>
<dbReference type="SUPFAM" id="SSF47781">
    <property type="entry name" value="RuvA domain 2-like"/>
    <property type="match status" value="1"/>
</dbReference>
<dbReference type="EMBL" id="BARS01057411">
    <property type="protein sequence ID" value="GAG51089.1"/>
    <property type="molecule type" value="Genomic_DNA"/>
</dbReference>